<name>F4SBD1_MELLP</name>
<sequence length="306" mass="33628">MNPTSMFGTSEGLSSNISITISHKLTHTMSPADPYPAPSLSAPPYVIASEAMPMADQANESHHDQIEYFPTLADPNTPEPILEAGRLIEPGSASLERQAVEEFDEKPKVTVAPIHKRPQINNSASESDNNTTSDDESETDMISEDEFENNMTPDYESATNMTSEDESENSISEDESDSYMLSDNLSDHAMIIDPPDVMVDSAFDAVRSAPGPPQVEVFFEQPNDFPDVVVDGAFDVVRSSPEPPQVEVFIQQPNGSYPNACVLCNCKEKIDEFMKDIIENVEGVAQGTLHFRLCPSVSGYQRRWSA</sequence>
<evidence type="ECO:0000256" key="1">
    <source>
        <dbReference type="SAM" id="MobiDB-lite"/>
    </source>
</evidence>
<reference evidence="3" key="1">
    <citation type="journal article" date="2011" name="Proc. Natl. Acad. Sci. U.S.A.">
        <title>Obligate biotrophy features unraveled by the genomic analysis of rust fungi.</title>
        <authorList>
            <person name="Duplessis S."/>
            <person name="Cuomo C.A."/>
            <person name="Lin Y.-C."/>
            <person name="Aerts A."/>
            <person name="Tisserant E."/>
            <person name="Veneault-Fourrey C."/>
            <person name="Joly D.L."/>
            <person name="Hacquard S."/>
            <person name="Amselem J."/>
            <person name="Cantarel B.L."/>
            <person name="Chiu R."/>
            <person name="Coutinho P.M."/>
            <person name="Feau N."/>
            <person name="Field M."/>
            <person name="Frey P."/>
            <person name="Gelhaye E."/>
            <person name="Goldberg J."/>
            <person name="Grabherr M.G."/>
            <person name="Kodira C.D."/>
            <person name="Kohler A."/>
            <person name="Kuees U."/>
            <person name="Lindquist E.A."/>
            <person name="Lucas S.M."/>
            <person name="Mago R."/>
            <person name="Mauceli E."/>
            <person name="Morin E."/>
            <person name="Murat C."/>
            <person name="Pangilinan J.L."/>
            <person name="Park R."/>
            <person name="Pearson M."/>
            <person name="Quesneville H."/>
            <person name="Rouhier N."/>
            <person name="Sakthikumar S."/>
            <person name="Salamov A.A."/>
            <person name="Schmutz J."/>
            <person name="Selles B."/>
            <person name="Shapiro H."/>
            <person name="Tanguay P."/>
            <person name="Tuskan G.A."/>
            <person name="Henrissat B."/>
            <person name="Van de Peer Y."/>
            <person name="Rouze P."/>
            <person name="Ellis J.G."/>
            <person name="Dodds P.N."/>
            <person name="Schein J.E."/>
            <person name="Zhong S."/>
            <person name="Hamelin R.C."/>
            <person name="Grigoriev I.V."/>
            <person name="Szabo L.J."/>
            <person name="Martin F."/>
        </authorList>
    </citation>
    <scope>NUCLEOTIDE SEQUENCE [LARGE SCALE GENOMIC DNA]</scope>
    <source>
        <strain evidence="3">98AG31 / pathotype 3-4-7</strain>
    </source>
</reference>
<protein>
    <submittedName>
        <fullName evidence="2">Uncharacterized protein</fullName>
    </submittedName>
</protein>
<feature type="compositionally biased region" description="Acidic residues" evidence="1">
    <location>
        <begin position="163"/>
        <end position="177"/>
    </location>
</feature>
<dbReference type="Proteomes" id="UP000001072">
    <property type="component" value="Unassembled WGS sequence"/>
</dbReference>
<dbReference type="VEuPathDB" id="FungiDB:MELLADRAFT_96213"/>
<proteinExistence type="predicted"/>
<evidence type="ECO:0000313" key="2">
    <source>
        <dbReference type="EMBL" id="EGF98052.1"/>
    </source>
</evidence>
<dbReference type="RefSeq" id="XP_007418691.1">
    <property type="nucleotide sequence ID" value="XM_007418629.1"/>
</dbReference>
<dbReference type="EMBL" id="GL883187">
    <property type="protein sequence ID" value="EGF98052.1"/>
    <property type="molecule type" value="Genomic_DNA"/>
</dbReference>
<keyword evidence="3" id="KW-1185">Reference proteome</keyword>
<dbReference type="GeneID" id="18937515"/>
<feature type="compositionally biased region" description="Acidic residues" evidence="1">
    <location>
        <begin position="133"/>
        <end position="148"/>
    </location>
</feature>
<evidence type="ECO:0000313" key="3">
    <source>
        <dbReference type="Proteomes" id="UP000001072"/>
    </source>
</evidence>
<gene>
    <name evidence="2" type="ORF">MELLADRAFT_96213</name>
</gene>
<accession>F4SBD1</accession>
<feature type="compositionally biased region" description="Polar residues" evidence="1">
    <location>
        <begin position="119"/>
        <end position="132"/>
    </location>
</feature>
<feature type="compositionally biased region" description="Polar residues" evidence="1">
    <location>
        <begin position="149"/>
        <end position="162"/>
    </location>
</feature>
<dbReference type="HOGENOM" id="CLU_909379_0_0_1"/>
<dbReference type="InParanoid" id="F4SBD1"/>
<dbReference type="AlphaFoldDB" id="F4SBD1"/>
<dbReference type="KEGG" id="mlr:MELLADRAFT_96213"/>
<feature type="region of interest" description="Disordered" evidence="1">
    <location>
        <begin position="111"/>
        <end position="178"/>
    </location>
</feature>
<organism evidence="3">
    <name type="scientific">Melampsora larici-populina (strain 98AG31 / pathotype 3-4-7)</name>
    <name type="common">Poplar leaf rust fungus</name>
    <dbReference type="NCBI Taxonomy" id="747676"/>
    <lineage>
        <taxon>Eukaryota</taxon>
        <taxon>Fungi</taxon>
        <taxon>Dikarya</taxon>
        <taxon>Basidiomycota</taxon>
        <taxon>Pucciniomycotina</taxon>
        <taxon>Pucciniomycetes</taxon>
        <taxon>Pucciniales</taxon>
        <taxon>Melampsoraceae</taxon>
        <taxon>Melampsora</taxon>
    </lineage>
</organism>